<dbReference type="InterPro" id="IPR050563">
    <property type="entry name" value="4-hydroxybenzoyl-CoA_TE"/>
</dbReference>
<dbReference type="Proteomes" id="UP000277498">
    <property type="component" value="Unassembled WGS sequence"/>
</dbReference>
<dbReference type="Pfam" id="PF13279">
    <property type="entry name" value="4HBT_2"/>
    <property type="match status" value="1"/>
</dbReference>
<keyword evidence="2" id="KW-1185">Reference proteome</keyword>
<dbReference type="InterPro" id="IPR029069">
    <property type="entry name" value="HotDog_dom_sf"/>
</dbReference>
<evidence type="ECO:0000313" key="1">
    <source>
        <dbReference type="EMBL" id="VDC28031.1"/>
    </source>
</evidence>
<dbReference type="CDD" id="cd00586">
    <property type="entry name" value="4HBT"/>
    <property type="match status" value="1"/>
</dbReference>
<evidence type="ECO:0000313" key="2">
    <source>
        <dbReference type="Proteomes" id="UP000277498"/>
    </source>
</evidence>
<dbReference type="OrthoDB" id="9803287at2"/>
<dbReference type="SUPFAM" id="SSF54637">
    <property type="entry name" value="Thioesterase/thiol ester dehydrase-isomerase"/>
    <property type="match status" value="1"/>
</dbReference>
<sequence>MQEITLGLPSGGPDPRPQHWRGNYRICRVAPGWIDLYGHMNMACYAMVFDLLGHEIFGDCGIGADWTRQTRLGLFTVHAGIDFRRELREGDPLRVTLSLTHHDDKRLFAQMEMHHARQGYLAATMAQTSLCASLETRRAAVFPPETRERLAALM</sequence>
<dbReference type="Gene3D" id="3.10.129.10">
    <property type="entry name" value="Hotdog Thioesterase"/>
    <property type="match status" value="1"/>
</dbReference>
<dbReference type="PANTHER" id="PTHR31793">
    <property type="entry name" value="4-HYDROXYBENZOYL-COA THIOESTERASE FAMILY MEMBER"/>
    <property type="match status" value="1"/>
</dbReference>
<proteinExistence type="predicted"/>
<dbReference type="EMBL" id="UXAW01000066">
    <property type="protein sequence ID" value="VDC28031.1"/>
    <property type="molecule type" value="Genomic_DNA"/>
</dbReference>
<dbReference type="GO" id="GO:0047617">
    <property type="term" value="F:fatty acyl-CoA hydrolase activity"/>
    <property type="evidence" value="ECO:0007669"/>
    <property type="project" value="TreeGrafter"/>
</dbReference>
<reference evidence="1 2" key="1">
    <citation type="submission" date="2018-11" db="EMBL/GenBank/DDBJ databases">
        <authorList>
            <person name="Criscuolo A."/>
        </authorList>
    </citation>
    <scope>NUCLEOTIDE SEQUENCE [LARGE SCALE GENOMIC DNA]</scope>
    <source>
        <strain evidence="1">ACIP111625</strain>
    </source>
</reference>
<organism evidence="1 2">
    <name type="scientific">Pseudogemmobacter humi</name>
    <dbReference type="NCBI Taxonomy" id="2483812"/>
    <lineage>
        <taxon>Bacteria</taxon>
        <taxon>Pseudomonadati</taxon>
        <taxon>Pseudomonadota</taxon>
        <taxon>Alphaproteobacteria</taxon>
        <taxon>Rhodobacterales</taxon>
        <taxon>Paracoccaceae</taxon>
        <taxon>Pseudogemmobacter</taxon>
    </lineage>
</organism>
<protein>
    <submittedName>
        <fullName evidence="1">Bifunctional 3-hydroxyacyl-CoA dehydrogenase/thioesterase</fullName>
    </submittedName>
</protein>
<dbReference type="RefSeq" id="WP_124086478.1">
    <property type="nucleotide sequence ID" value="NZ_UXAW01000066.1"/>
</dbReference>
<gene>
    <name evidence="1" type="ORF">XINFAN_01983</name>
</gene>
<dbReference type="AlphaFoldDB" id="A0A3P5XHK8"/>
<dbReference type="PANTHER" id="PTHR31793:SF2">
    <property type="entry name" value="BLR1345 PROTEIN"/>
    <property type="match status" value="1"/>
</dbReference>
<name>A0A3P5XHK8_9RHOB</name>
<accession>A0A3P5XHK8</accession>